<organism evidence="2 3">
    <name type="scientific">Microthyrium microscopicum</name>
    <dbReference type="NCBI Taxonomy" id="703497"/>
    <lineage>
        <taxon>Eukaryota</taxon>
        <taxon>Fungi</taxon>
        <taxon>Dikarya</taxon>
        <taxon>Ascomycota</taxon>
        <taxon>Pezizomycotina</taxon>
        <taxon>Dothideomycetes</taxon>
        <taxon>Dothideomycetes incertae sedis</taxon>
        <taxon>Microthyriales</taxon>
        <taxon>Microthyriaceae</taxon>
        <taxon>Microthyrium</taxon>
    </lineage>
</organism>
<dbReference type="EMBL" id="MU004233">
    <property type="protein sequence ID" value="KAF2671273.1"/>
    <property type="molecule type" value="Genomic_DNA"/>
</dbReference>
<name>A0A6A6UII4_9PEZI</name>
<sequence>MKFSSVLTLLSAASVFAAPTDLETRDTDVTVSGSLSVTCGQAYDTCNSQGYKLCCPSGNYCKAMSSNDLNSYGSQPLTTWCPQPHKVPDHVVASLTLTISFSISLFGSCPNPLTQIPLSSCQPY</sequence>
<dbReference type="Proteomes" id="UP000799302">
    <property type="component" value="Unassembled WGS sequence"/>
</dbReference>
<proteinExistence type="predicted"/>
<evidence type="ECO:0000256" key="1">
    <source>
        <dbReference type="SAM" id="SignalP"/>
    </source>
</evidence>
<feature type="chain" id="PRO_5025413664" description="Hydrophobin" evidence="1">
    <location>
        <begin position="18"/>
        <end position="124"/>
    </location>
</feature>
<evidence type="ECO:0000313" key="2">
    <source>
        <dbReference type="EMBL" id="KAF2671273.1"/>
    </source>
</evidence>
<accession>A0A6A6UII4</accession>
<evidence type="ECO:0008006" key="4">
    <source>
        <dbReference type="Google" id="ProtNLM"/>
    </source>
</evidence>
<dbReference type="AlphaFoldDB" id="A0A6A6UII4"/>
<evidence type="ECO:0000313" key="3">
    <source>
        <dbReference type="Proteomes" id="UP000799302"/>
    </source>
</evidence>
<reference evidence="2" key="1">
    <citation type="journal article" date="2020" name="Stud. Mycol.">
        <title>101 Dothideomycetes genomes: a test case for predicting lifestyles and emergence of pathogens.</title>
        <authorList>
            <person name="Haridas S."/>
            <person name="Albert R."/>
            <person name="Binder M."/>
            <person name="Bloem J."/>
            <person name="Labutti K."/>
            <person name="Salamov A."/>
            <person name="Andreopoulos B."/>
            <person name="Baker S."/>
            <person name="Barry K."/>
            <person name="Bills G."/>
            <person name="Bluhm B."/>
            <person name="Cannon C."/>
            <person name="Castanera R."/>
            <person name="Culley D."/>
            <person name="Daum C."/>
            <person name="Ezra D."/>
            <person name="Gonzalez J."/>
            <person name="Henrissat B."/>
            <person name="Kuo A."/>
            <person name="Liang C."/>
            <person name="Lipzen A."/>
            <person name="Lutzoni F."/>
            <person name="Magnuson J."/>
            <person name="Mondo S."/>
            <person name="Nolan M."/>
            <person name="Ohm R."/>
            <person name="Pangilinan J."/>
            <person name="Park H.-J."/>
            <person name="Ramirez L."/>
            <person name="Alfaro M."/>
            <person name="Sun H."/>
            <person name="Tritt A."/>
            <person name="Yoshinaga Y."/>
            <person name="Zwiers L.-H."/>
            <person name="Turgeon B."/>
            <person name="Goodwin S."/>
            <person name="Spatafora J."/>
            <person name="Crous P."/>
            <person name="Grigoriev I."/>
        </authorList>
    </citation>
    <scope>NUCLEOTIDE SEQUENCE</scope>
    <source>
        <strain evidence="2">CBS 115976</strain>
    </source>
</reference>
<feature type="signal peptide" evidence="1">
    <location>
        <begin position="1"/>
        <end position="17"/>
    </location>
</feature>
<keyword evidence="3" id="KW-1185">Reference proteome</keyword>
<gene>
    <name evidence="2" type="ORF">BT63DRAFT_423483</name>
</gene>
<keyword evidence="1" id="KW-0732">Signal</keyword>
<protein>
    <recommendedName>
        <fullName evidence="4">Hydrophobin</fullName>
    </recommendedName>
</protein>